<protein>
    <submittedName>
        <fullName evidence="1">Uncharacterized protein</fullName>
    </submittedName>
</protein>
<evidence type="ECO:0000313" key="1">
    <source>
        <dbReference type="EMBL" id="KAJ7415233.1"/>
    </source>
</evidence>
<gene>
    <name evidence="1" type="ORF">WISP_79074</name>
</gene>
<dbReference type="Proteomes" id="UP001145742">
    <property type="component" value="Unassembled WGS sequence"/>
</dbReference>
<proteinExistence type="predicted"/>
<evidence type="ECO:0000313" key="2">
    <source>
        <dbReference type="Proteomes" id="UP001145742"/>
    </source>
</evidence>
<keyword evidence="2" id="KW-1185">Reference proteome</keyword>
<reference evidence="1" key="1">
    <citation type="submission" date="2019-10" db="EMBL/GenBank/DDBJ databases">
        <authorList>
            <person name="Soares A.E.R."/>
            <person name="Aleixo A."/>
            <person name="Schneider P."/>
            <person name="Miyaki C.Y."/>
            <person name="Schneider M.P."/>
            <person name="Mello C."/>
            <person name="Vasconcelos A.T.R."/>
        </authorList>
    </citation>
    <scope>NUCLEOTIDE SEQUENCE</scope>
    <source>
        <tissue evidence="1">Muscle</tissue>
    </source>
</reference>
<sequence length="173" mass="19746">MTCSFKSFAGRLRILRFSYRVHFHPPLWFVSRCRASTKRYMLHCHQCSDDTQLSISFPPDPDTAAGNLKQCLAEISFWKKASWLLLNLDKAEIMLISWGECFEDPVKFITARSVDGIYLASSLSGGQCKHQVRISFPHKLTKTLTYYFLDACFILKDLITFPLSLTVKPTPGA</sequence>
<dbReference type="EMBL" id="WHWB01033975">
    <property type="protein sequence ID" value="KAJ7415233.1"/>
    <property type="molecule type" value="Genomic_DNA"/>
</dbReference>
<organism evidence="1 2">
    <name type="scientific">Willisornis vidua</name>
    <name type="common">Xingu scale-backed antbird</name>
    <dbReference type="NCBI Taxonomy" id="1566151"/>
    <lineage>
        <taxon>Eukaryota</taxon>
        <taxon>Metazoa</taxon>
        <taxon>Chordata</taxon>
        <taxon>Craniata</taxon>
        <taxon>Vertebrata</taxon>
        <taxon>Euteleostomi</taxon>
        <taxon>Archelosauria</taxon>
        <taxon>Archosauria</taxon>
        <taxon>Dinosauria</taxon>
        <taxon>Saurischia</taxon>
        <taxon>Theropoda</taxon>
        <taxon>Coelurosauria</taxon>
        <taxon>Aves</taxon>
        <taxon>Neognathae</taxon>
        <taxon>Neoaves</taxon>
        <taxon>Telluraves</taxon>
        <taxon>Australaves</taxon>
        <taxon>Passeriformes</taxon>
        <taxon>Thamnophilidae</taxon>
        <taxon>Willisornis</taxon>
    </lineage>
</organism>
<comment type="caution">
    <text evidence="1">The sequence shown here is derived from an EMBL/GenBank/DDBJ whole genome shotgun (WGS) entry which is preliminary data.</text>
</comment>
<name>A0ABQ9D5B6_9PASS</name>
<accession>A0ABQ9D5B6</accession>